<evidence type="ECO:0000256" key="1">
    <source>
        <dbReference type="ARBA" id="ARBA00022490"/>
    </source>
</evidence>
<dbReference type="GO" id="GO:0009379">
    <property type="term" value="C:Holliday junction helicase complex"/>
    <property type="evidence" value="ECO:0007669"/>
    <property type="project" value="InterPro"/>
</dbReference>
<keyword evidence="8" id="KW-0067">ATP-binding</keyword>
<dbReference type="EMBL" id="MFLW01000025">
    <property type="protein sequence ID" value="OGG78052.1"/>
    <property type="molecule type" value="Genomic_DNA"/>
</dbReference>
<comment type="function">
    <text evidence="6">The RuvA-RuvB-RuvC complex processes Holliday junction (HJ) DNA during genetic recombination and DNA repair, while the RuvA-RuvB complex plays an important role in the rescue of blocked DNA replication forks via replication fork reversal (RFR). RuvA specifically binds to HJ cruciform DNA, conferring on it an open structure. The RuvB hexamer acts as an ATP-dependent pump, pulling dsDNA into and through the RuvAB complex. HJ branch migration allows RuvC to scan DNA until it finds its consensus sequence, where it cleaves and resolves the cruciform DNA.</text>
</comment>
<dbReference type="InterPro" id="IPR012340">
    <property type="entry name" value="NA-bd_OB-fold"/>
</dbReference>
<evidence type="ECO:0000256" key="2">
    <source>
        <dbReference type="ARBA" id="ARBA00022763"/>
    </source>
</evidence>
<gene>
    <name evidence="6" type="primary">ruvA</name>
    <name evidence="8" type="ORF">A3A36_02670</name>
</gene>
<reference evidence="8 9" key="1">
    <citation type="journal article" date="2016" name="Nat. Commun.">
        <title>Thousands of microbial genomes shed light on interconnected biogeochemical processes in an aquifer system.</title>
        <authorList>
            <person name="Anantharaman K."/>
            <person name="Brown C.T."/>
            <person name="Hug L.A."/>
            <person name="Sharon I."/>
            <person name="Castelle C.J."/>
            <person name="Probst A.J."/>
            <person name="Thomas B.C."/>
            <person name="Singh A."/>
            <person name="Wilkins M.J."/>
            <person name="Karaoz U."/>
            <person name="Brodie E.L."/>
            <person name="Williams K.H."/>
            <person name="Hubbard S.S."/>
            <person name="Banfield J.F."/>
        </authorList>
    </citation>
    <scope>NUCLEOTIDE SEQUENCE [LARGE SCALE GENOMIC DNA]</scope>
</reference>
<dbReference type="GO" id="GO:0006281">
    <property type="term" value="P:DNA repair"/>
    <property type="evidence" value="ECO:0007669"/>
    <property type="project" value="UniProtKB-UniRule"/>
</dbReference>
<keyword evidence="8" id="KW-0378">Hydrolase</keyword>
<dbReference type="Proteomes" id="UP000178811">
    <property type="component" value="Unassembled WGS sequence"/>
</dbReference>
<dbReference type="InterPro" id="IPR010994">
    <property type="entry name" value="RuvA_2-like"/>
</dbReference>
<name>A0A1F6EWX5_9BACT</name>
<keyword evidence="3 6" id="KW-0238">DNA-binding</keyword>
<evidence type="ECO:0000259" key="7">
    <source>
        <dbReference type="SMART" id="SM00278"/>
    </source>
</evidence>
<dbReference type="CDD" id="cd14332">
    <property type="entry name" value="UBA_RuvA_C"/>
    <property type="match status" value="1"/>
</dbReference>
<dbReference type="GO" id="GO:0005524">
    <property type="term" value="F:ATP binding"/>
    <property type="evidence" value="ECO:0007669"/>
    <property type="project" value="InterPro"/>
</dbReference>
<dbReference type="GO" id="GO:0000400">
    <property type="term" value="F:four-way junction DNA binding"/>
    <property type="evidence" value="ECO:0007669"/>
    <property type="project" value="UniProtKB-UniRule"/>
</dbReference>
<dbReference type="NCBIfam" id="TIGR00084">
    <property type="entry name" value="ruvA"/>
    <property type="match status" value="1"/>
</dbReference>
<comment type="subunit">
    <text evidence="6">Homotetramer. Forms an RuvA(8)-RuvB(12)-Holliday junction (HJ) complex. HJ DNA is sandwiched between 2 RuvA tetramers; dsDNA enters through RuvA and exits via RuvB. An RuvB hexamer assembles on each DNA strand where it exits the tetramer. Each RuvB hexamer is contacted by two RuvA subunits (via domain III) on 2 adjacent RuvB subunits; this complex drives branch migration. In the full resolvosome a probable DNA-RuvA(4)-RuvB(12)-RuvC(2) complex forms which resolves the HJ.</text>
</comment>
<evidence type="ECO:0000313" key="9">
    <source>
        <dbReference type="Proteomes" id="UP000178811"/>
    </source>
</evidence>
<evidence type="ECO:0000256" key="6">
    <source>
        <dbReference type="HAMAP-Rule" id="MF_00031"/>
    </source>
</evidence>
<keyword evidence="5 6" id="KW-0234">DNA repair</keyword>
<keyword evidence="2 6" id="KW-0227">DNA damage</keyword>
<dbReference type="Gene3D" id="2.40.50.140">
    <property type="entry name" value="Nucleic acid-binding proteins"/>
    <property type="match status" value="1"/>
</dbReference>
<comment type="domain">
    <text evidence="6">Has three domains with a flexible linker between the domains II and III and assumes an 'L' shape. Domain III is highly mobile and contacts RuvB.</text>
</comment>
<dbReference type="Pfam" id="PF01330">
    <property type="entry name" value="RuvA_N"/>
    <property type="match status" value="1"/>
</dbReference>
<evidence type="ECO:0000313" key="8">
    <source>
        <dbReference type="EMBL" id="OGG78052.1"/>
    </source>
</evidence>
<feature type="domain" description="Helix-hairpin-helix DNA-binding motif class 1" evidence="7">
    <location>
        <begin position="70"/>
        <end position="89"/>
    </location>
</feature>
<dbReference type="InterPro" id="IPR000085">
    <property type="entry name" value="RuvA"/>
</dbReference>
<comment type="similarity">
    <text evidence="6">Belongs to the RuvA family.</text>
</comment>
<protein>
    <recommendedName>
        <fullName evidence="6">Holliday junction branch migration complex subunit RuvA</fullName>
    </recommendedName>
</protein>
<dbReference type="Pfam" id="PF07499">
    <property type="entry name" value="RuvA_C"/>
    <property type="match status" value="1"/>
</dbReference>
<keyword evidence="8" id="KW-0547">Nucleotide-binding</keyword>
<dbReference type="GO" id="GO:0006310">
    <property type="term" value="P:DNA recombination"/>
    <property type="evidence" value="ECO:0007669"/>
    <property type="project" value="UniProtKB-UniRule"/>
</dbReference>
<dbReference type="InterPro" id="IPR011114">
    <property type="entry name" value="RuvA_C"/>
</dbReference>
<dbReference type="AlphaFoldDB" id="A0A1F6EWX5"/>
<keyword evidence="8" id="KW-0347">Helicase</keyword>
<comment type="subcellular location">
    <subcellularLocation>
        <location evidence="6">Cytoplasm</location>
    </subcellularLocation>
</comment>
<sequence length="183" mass="19729">MIRRIRGKVLSVGPISAVIEVAVFGIEVRMSAPQTLSVGKEANLATHLAVKQDGLELYGFSGTEDRDFFELILTVSGVGPKTALSVLRRSTREALEGAISTRDLNYLTKVVGLGKKSAEKMLVELADKIGPHSHSREDGEVFDTLVALGYTEREARKALQAIPDGVVGKDMRLKAALSSSHQV</sequence>
<keyword evidence="4 6" id="KW-0233">DNA recombination</keyword>
<comment type="caution">
    <text evidence="8">The sequence shown here is derived from an EMBL/GenBank/DDBJ whole genome shotgun (WGS) entry which is preliminary data.</text>
</comment>
<feature type="domain" description="Helix-hairpin-helix DNA-binding motif class 1" evidence="7">
    <location>
        <begin position="105"/>
        <end position="124"/>
    </location>
</feature>
<proteinExistence type="inferred from homology"/>
<evidence type="ECO:0000256" key="4">
    <source>
        <dbReference type="ARBA" id="ARBA00023172"/>
    </source>
</evidence>
<dbReference type="Gene3D" id="1.10.150.20">
    <property type="entry name" value="5' to 3' exonuclease, C-terminal subdomain"/>
    <property type="match status" value="1"/>
</dbReference>
<organism evidence="8 9">
    <name type="scientific">Candidatus Kaiserbacteria bacterium RIFCSPLOWO2_01_FULL_52_12b</name>
    <dbReference type="NCBI Taxonomy" id="1798509"/>
    <lineage>
        <taxon>Bacteria</taxon>
        <taxon>Candidatus Kaiseribacteriota</taxon>
    </lineage>
</organism>
<accession>A0A1F6EWX5</accession>
<dbReference type="GO" id="GO:0048476">
    <property type="term" value="C:Holliday junction resolvase complex"/>
    <property type="evidence" value="ECO:0007669"/>
    <property type="project" value="UniProtKB-UniRule"/>
</dbReference>
<evidence type="ECO:0000256" key="3">
    <source>
        <dbReference type="ARBA" id="ARBA00023125"/>
    </source>
</evidence>
<comment type="caution">
    <text evidence="6">Lacks conserved residue(s) required for the propagation of feature annotation.</text>
</comment>
<dbReference type="HAMAP" id="MF_00031">
    <property type="entry name" value="DNA_HJ_migration_RuvA"/>
    <property type="match status" value="1"/>
</dbReference>
<dbReference type="SUPFAM" id="SSF50249">
    <property type="entry name" value="Nucleic acid-binding proteins"/>
    <property type="match status" value="1"/>
</dbReference>
<keyword evidence="1 6" id="KW-0963">Cytoplasm</keyword>
<dbReference type="SMART" id="SM00278">
    <property type="entry name" value="HhH1"/>
    <property type="match status" value="2"/>
</dbReference>
<dbReference type="InterPro" id="IPR003583">
    <property type="entry name" value="Hlx-hairpin-Hlx_DNA-bd_motif"/>
</dbReference>
<dbReference type="GO" id="GO:0005737">
    <property type="term" value="C:cytoplasm"/>
    <property type="evidence" value="ECO:0007669"/>
    <property type="project" value="UniProtKB-SubCell"/>
</dbReference>
<dbReference type="Pfam" id="PF14520">
    <property type="entry name" value="HHH_5"/>
    <property type="match status" value="1"/>
</dbReference>
<dbReference type="SUPFAM" id="SSF47781">
    <property type="entry name" value="RuvA domain 2-like"/>
    <property type="match status" value="1"/>
</dbReference>
<evidence type="ECO:0000256" key="5">
    <source>
        <dbReference type="ARBA" id="ARBA00023204"/>
    </source>
</evidence>
<dbReference type="InterPro" id="IPR013849">
    <property type="entry name" value="DNA_helicase_Holl-junc_RuvA_I"/>
</dbReference>
<dbReference type="GO" id="GO:0009378">
    <property type="term" value="F:four-way junction helicase activity"/>
    <property type="evidence" value="ECO:0007669"/>
    <property type="project" value="InterPro"/>
</dbReference>
<feature type="region of interest" description="Domain III" evidence="6">
    <location>
        <begin position="133"/>
        <end position="183"/>
    </location>
</feature>